<feature type="domain" description="SLH" evidence="3">
    <location>
        <begin position="344"/>
        <end position="407"/>
    </location>
</feature>
<dbReference type="InterPro" id="IPR026906">
    <property type="entry name" value="LRR_5"/>
</dbReference>
<dbReference type="AlphaFoldDB" id="A0AAE3J8A6"/>
<evidence type="ECO:0000256" key="2">
    <source>
        <dbReference type="SAM" id="SignalP"/>
    </source>
</evidence>
<dbReference type="Pfam" id="PF00395">
    <property type="entry name" value="SLH"/>
    <property type="match status" value="1"/>
</dbReference>
<reference evidence="4 5" key="1">
    <citation type="submission" date="2021-10" db="EMBL/GenBank/DDBJ databases">
        <title>Anaerobic single-cell dispensing facilitates the cultivation of human gut bacteria.</title>
        <authorList>
            <person name="Afrizal A."/>
        </authorList>
    </citation>
    <scope>NUCLEOTIDE SEQUENCE [LARGE SCALE GENOMIC DNA]</scope>
    <source>
        <strain evidence="4 5">CLA-AA-H232</strain>
    </source>
</reference>
<feature type="chain" id="PRO_5042212271" evidence="2">
    <location>
        <begin position="26"/>
        <end position="667"/>
    </location>
</feature>
<sequence length="667" mass="73563">MKAIRKIIAALVALSACMSYTFALADNVNTNYSDSAYQTVSTVADSGKCGDNLKWELDTNGTITISGTGEMSEYAFQTSQHQFTAEENEQYMQELENHKFPWFEKNSPELITNIIIEDGVESISDMAFYGTSIKSISLPNSVKKIGKSSIANCAELEKITLSDNISEIPTGAFNSDYKLTSIELPTKLTSIGASAFLNCESLESIDIPDTVTEIGDRAFANSGLRMLVIPSGVTAVNYDLCNENHNLNEVVFSPNTKSVEMTAFSGCSNLKNIDLPDGLEKIGKMAFLSSVNARIYIPQSVTDIEKKAFNDNAVIYGYANSAAEEFAKNNDIKFVAVNSHDEYLSLLTYSDTDNSSYKSAIDELSQLGIINGFEDGTFKPQDNVTRAQAATMFATALGYSDTKYQNIATDKAVFSDFLMSHWAYKYADYVMKSADISSGETNCILNGFEDGTFRPDNNVTIIQLLKMAICSLGEDGYMAEAVENGGYPNGYNTVAEKYGFSKGIAVDAINQPATREQTAQIISNTINMPIKRFGAINSITADHKTESEKFLVTYDGSKEYYPLTTLKTMLQTNDWGNQTAYATKSPLENSEEFYAYATIKNISQSKISVKPEGLLINTDGSVYSSEDTFEAESNGITLDENTTYYLYFKKINNVWILDNYAIFNQFN</sequence>
<dbReference type="PROSITE" id="PS51272">
    <property type="entry name" value="SLH"/>
    <property type="match status" value="2"/>
</dbReference>
<keyword evidence="1" id="KW-0677">Repeat</keyword>
<dbReference type="Gene3D" id="3.80.10.10">
    <property type="entry name" value="Ribonuclease Inhibitor"/>
    <property type="match status" value="1"/>
</dbReference>
<dbReference type="Pfam" id="PF13306">
    <property type="entry name" value="LRR_5"/>
    <property type="match status" value="1"/>
</dbReference>
<dbReference type="EMBL" id="JAJEQM010000001">
    <property type="protein sequence ID" value="MCC2209272.1"/>
    <property type="molecule type" value="Genomic_DNA"/>
</dbReference>
<dbReference type="PANTHER" id="PTHR45661:SF3">
    <property type="entry name" value="IG-LIKE DOMAIN-CONTAINING PROTEIN"/>
    <property type="match status" value="1"/>
</dbReference>
<evidence type="ECO:0000313" key="4">
    <source>
        <dbReference type="EMBL" id="MCC2209272.1"/>
    </source>
</evidence>
<evidence type="ECO:0000313" key="5">
    <source>
        <dbReference type="Proteomes" id="UP001198242"/>
    </source>
</evidence>
<name>A0AAE3J8A6_9FIRM</name>
<dbReference type="InterPro" id="IPR053139">
    <property type="entry name" value="Surface_bspA-like"/>
</dbReference>
<accession>A0AAE3J8A6</accession>
<gene>
    <name evidence="4" type="ORF">LKE05_00440</name>
</gene>
<comment type="caution">
    <text evidence="4">The sequence shown here is derived from an EMBL/GenBank/DDBJ whole genome shotgun (WGS) entry which is preliminary data.</text>
</comment>
<evidence type="ECO:0000256" key="1">
    <source>
        <dbReference type="ARBA" id="ARBA00022737"/>
    </source>
</evidence>
<keyword evidence="5" id="KW-1185">Reference proteome</keyword>
<dbReference type="InterPro" id="IPR032675">
    <property type="entry name" value="LRR_dom_sf"/>
</dbReference>
<feature type="signal peptide" evidence="2">
    <location>
        <begin position="1"/>
        <end position="25"/>
    </location>
</feature>
<evidence type="ECO:0000259" key="3">
    <source>
        <dbReference type="PROSITE" id="PS51272"/>
    </source>
</evidence>
<protein>
    <submittedName>
        <fullName evidence="4">Leucine-rich repeat protein</fullName>
    </submittedName>
</protein>
<dbReference type="RefSeq" id="WP_308455652.1">
    <property type="nucleotide sequence ID" value="NZ_JAJEQM010000001.1"/>
</dbReference>
<dbReference type="InterPro" id="IPR001119">
    <property type="entry name" value="SLH_dom"/>
</dbReference>
<dbReference type="PANTHER" id="PTHR45661">
    <property type="entry name" value="SURFACE ANTIGEN"/>
    <property type="match status" value="1"/>
</dbReference>
<dbReference type="SUPFAM" id="SSF52058">
    <property type="entry name" value="L domain-like"/>
    <property type="match status" value="1"/>
</dbReference>
<proteinExistence type="predicted"/>
<feature type="domain" description="SLH" evidence="3">
    <location>
        <begin position="410"/>
        <end position="482"/>
    </location>
</feature>
<keyword evidence="2" id="KW-0732">Signal</keyword>
<dbReference type="PROSITE" id="PS51257">
    <property type="entry name" value="PROKAR_LIPOPROTEIN"/>
    <property type="match status" value="1"/>
</dbReference>
<organism evidence="4 5">
    <name type="scientific">Hominilimicola fabiformis</name>
    <dbReference type="NCBI Taxonomy" id="2885356"/>
    <lineage>
        <taxon>Bacteria</taxon>
        <taxon>Bacillati</taxon>
        <taxon>Bacillota</taxon>
        <taxon>Clostridia</taxon>
        <taxon>Eubacteriales</taxon>
        <taxon>Oscillospiraceae</taxon>
        <taxon>Hominilimicola</taxon>
    </lineage>
</organism>
<dbReference type="Proteomes" id="UP001198242">
    <property type="component" value="Unassembled WGS sequence"/>
</dbReference>